<evidence type="ECO:0000256" key="1">
    <source>
        <dbReference type="SAM" id="MobiDB-lite"/>
    </source>
</evidence>
<evidence type="ECO:0000313" key="2">
    <source>
        <dbReference type="EMBL" id="TDC47088.1"/>
    </source>
</evidence>
<feature type="compositionally biased region" description="Polar residues" evidence="1">
    <location>
        <begin position="281"/>
        <end position="295"/>
    </location>
</feature>
<gene>
    <name evidence="2" type="ORF">E1212_25220</name>
</gene>
<accession>A0A4R4RCT8</accession>
<reference evidence="2 3" key="1">
    <citation type="submission" date="2019-02" db="EMBL/GenBank/DDBJ databases">
        <title>Draft genome sequences of novel Actinobacteria.</title>
        <authorList>
            <person name="Sahin N."/>
            <person name="Ay H."/>
            <person name="Saygin H."/>
        </authorList>
    </citation>
    <scope>NUCLEOTIDE SEQUENCE [LARGE SCALE GENOMIC DNA]</scope>
    <source>
        <strain evidence="2 3">KC603</strain>
    </source>
</reference>
<sequence>MNSDTDPVLQLGRDLAEALEPSDVVGRWMSHHLAELITRCEANPNDEELAATTRDVVLKMWERKHGAHFKTEPYAYVGPALRAIARLDPNPDRWTCYRPFGEQVPSDEALATYPLLQKVCDIDREVGQLIRLGVALAAQEATAREEPWVIAGMETAETEEDRAVRALEQLAQRLRLQAGPDPREALAADGLTEPDSADSAALLADKESKTEPVAGGSNLNDVADAVESADPLTAAFGIAVVRCRRLIDRIATLSEELAAAAAVEEDHSGRTEPAARDEQAPEQSGSTGLRQGTTL</sequence>
<dbReference type="RefSeq" id="WP_131987625.1">
    <property type="nucleotide sequence ID" value="NZ_SMKL01000082.1"/>
</dbReference>
<dbReference type="Proteomes" id="UP000295621">
    <property type="component" value="Unassembled WGS sequence"/>
</dbReference>
<evidence type="ECO:0000313" key="3">
    <source>
        <dbReference type="Proteomes" id="UP000295621"/>
    </source>
</evidence>
<dbReference type="EMBL" id="SMKL01000082">
    <property type="protein sequence ID" value="TDC47088.1"/>
    <property type="molecule type" value="Genomic_DNA"/>
</dbReference>
<feature type="region of interest" description="Disordered" evidence="1">
    <location>
        <begin position="260"/>
        <end position="295"/>
    </location>
</feature>
<organism evidence="2 3">
    <name type="scientific">Jiangella ureilytica</name>
    <dbReference type="NCBI Taxonomy" id="2530374"/>
    <lineage>
        <taxon>Bacteria</taxon>
        <taxon>Bacillati</taxon>
        <taxon>Actinomycetota</taxon>
        <taxon>Actinomycetes</taxon>
        <taxon>Jiangellales</taxon>
        <taxon>Jiangellaceae</taxon>
        <taxon>Jiangella</taxon>
    </lineage>
</organism>
<protein>
    <submittedName>
        <fullName evidence="2">Uncharacterized protein</fullName>
    </submittedName>
</protein>
<name>A0A4R4RCT8_9ACTN</name>
<keyword evidence="3" id="KW-1185">Reference proteome</keyword>
<comment type="caution">
    <text evidence="2">The sequence shown here is derived from an EMBL/GenBank/DDBJ whole genome shotgun (WGS) entry which is preliminary data.</text>
</comment>
<dbReference type="OrthoDB" id="4166375at2"/>
<dbReference type="AlphaFoldDB" id="A0A4R4RCT8"/>
<proteinExistence type="predicted"/>
<feature type="compositionally biased region" description="Basic and acidic residues" evidence="1">
    <location>
        <begin position="264"/>
        <end position="279"/>
    </location>
</feature>